<keyword evidence="1" id="KW-0808">Transferase</keyword>
<dbReference type="InterPro" id="IPR029063">
    <property type="entry name" value="SAM-dependent_MTases_sf"/>
</dbReference>
<dbReference type="GO" id="GO:0032259">
    <property type="term" value="P:methylation"/>
    <property type="evidence" value="ECO:0007669"/>
    <property type="project" value="UniProtKB-KW"/>
</dbReference>
<dbReference type="SUPFAM" id="SSF53335">
    <property type="entry name" value="S-adenosyl-L-methionine-dependent methyltransferases"/>
    <property type="match status" value="1"/>
</dbReference>
<keyword evidence="1" id="KW-0489">Methyltransferase</keyword>
<gene>
    <name evidence="1" type="ORF">ABGB03_03680</name>
</gene>
<dbReference type="AlphaFoldDB" id="A0AAU7BV12"/>
<organism evidence="1">
    <name type="scientific">Pontimicrobium sp. SW4</name>
    <dbReference type="NCBI Taxonomy" id="3153519"/>
    <lineage>
        <taxon>Bacteria</taxon>
        <taxon>Pseudomonadati</taxon>
        <taxon>Bacteroidota</taxon>
        <taxon>Flavobacteriia</taxon>
        <taxon>Flavobacteriales</taxon>
        <taxon>Flavobacteriaceae</taxon>
        <taxon>Pontimicrobium</taxon>
    </lineage>
</organism>
<reference evidence="1" key="1">
    <citation type="submission" date="2024-05" db="EMBL/GenBank/DDBJ databases">
        <title>Pontimicrobium maritimus sp. nov., isolated form sea water.</title>
        <authorList>
            <person name="Muhammad N."/>
            <person name="Vuong T.Q."/>
            <person name="Han H.L."/>
            <person name="Kim S.-G."/>
        </authorList>
    </citation>
    <scope>NUCLEOTIDE SEQUENCE</scope>
    <source>
        <strain evidence="1">SW4</strain>
    </source>
</reference>
<evidence type="ECO:0000313" key="1">
    <source>
        <dbReference type="EMBL" id="XBG62007.1"/>
    </source>
</evidence>
<dbReference type="EMBL" id="CP157199">
    <property type="protein sequence ID" value="XBG62007.1"/>
    <property type="molecule type" value="Genomic_DNA"/>
</dbReference>
<dbReference type="Gene3D" id="3.40.50.150">
    <property type="entry name" value="Vaccinia Virus protein VP39"/>
    <property type="match status" value="1"/>
</dbReference>
<proteinExistence type="predicted"/>
<name>A0AAU7BV12_9FLAO</name>
<sequence>MTPKNYKDNFHAAHFQNSLNSAKEIVPKLLSYYKPKTVLDVGCGIGTWLTIFEKNKCEVFGIDGDYVETKDLIIDSSKFKPLNLNLKFNLERKFDLVISLEVAEHILKENAKNFIDSLCFHGDVILFSAAIPGQEGTMHFNEQYNEFWVDLFSQNGYKCFDFLRHEVWNNNVVSWWYRQNILIFVREGETNNPHYKLIAKDKYTFKNSYVHPKLFDYKCMKNKKLEKILNNPFEILKYYLRSKKIY</sequence>
<dbReference type="Pfam" id="PF13489">
    <property type="entry name" value="Methyltransf_23"/>
    <property type="match status" value="1"/>
</dbReference>
<protein>
    <submittedName>
        <fullName evidence="1">Methyltransferase domain-containing protein</fullName>
    </submittedName>
</protein>
<dbReference type="CDD" id="cd02440">
    <property type="entry name" value="AdoMet_MTases"/>
    <property type="match status" value="1"/>
</dbReference>
<dbReference type="GO" id="GO:0008168">
    <property type="term" value="F:methyltransferase activity"/>
    <property type="evidence" value="ECO:0007669"/>
    <property type="project" value="UniProtKB-KW"/>
</dbReference>
<dbReference type="RefSeq" id="WP_347924925.1">
    <property type="nucleotide sequence ID" value="NZ_CP157199.1"/>
</dbReference>
<accession>A0AAU7BV12</accession>